<dbReference type="AlphaFoldDB" id="K9ZYN7"/>
<dbReference type="PATRIC" id="fig|937777.3.peg.1210"/>
<evidence type="ECO:0000256" key="4">
    <source>
        <dbReference type="ARBA" id="ARBA00022692"/>
    </source>
</evidence>
<evidence type="ECO:0000256" key="2">
    <source>
        <dbReference type="ARBA" id="ARBA00022448"/>
    </source>
</evidence>
<proteinExistence type="inferred from homology"/>
<sequence>MTLFLQQLFNGIALGSVYSLVALGLTLVFGVLKIPNFAHGALYMAGAYVTYALLTIVGIPYLLAIAIAALVLALMGVVLERLVFHPLRDRSHVQAMIAAIGVLFFLEASAQKLFGAEFRMMPTPYGGVVNLMGVTVTTQRLLVIGASLLVMIVLFLFLKRTVTGATIEAMAQNRAGAQLVGINTNRVSMLTFAISAALAAIAAALIAPIALVSPTMGEVINTKVFAIIILGGMGSIPGAIVGGFLLALVETFTTAYINADFADIIGFAVLVIVLAIRPTGLFSKGT</sequence>
<dbReference type="InterPro" id="IPR052157">
    <property type="entry name" value="BCAA_transport_permease"/>
</dbReference>
<keyword evidence="2" id="KW-0813">Transport</keyword>
<feature type="transmembrane region" description="Helical" evidence="9">
    <location>
        <begin position="37"/>
        <end position="54"/>
    </location>
</feature>
<dbReference type="PANTHER" id="PTHR11795">
    <property type="entry name" value="BRANCHED-CHAIN AMINO ACID TRANSPORT SYSTEM PERMEASE PROTEIN LIVH"/>
    <property type="match status" value="1"/>
</dbReference>
<keyword evidence="7 9" id="KW-0472">Membrane</keyword>
<dbReference type="STRING" id="937777.Deipe_1208"/>
<evidence type="ECO:0000256" key="7">
    <source>
        <dbReference type="ARBA" id="ARBA00023136"/>
    </source>
</evidence>
<dbReference type="Pfam" id="PF02653">
    <property type="entry name" value="BPD_transp_2"/>
    <property type="match status" value="1"/>
</dbReference>
<gene>
    <name evidence="10" type="ordered locus">Deipe_1208</name>
</gene>
<evidence type="ECO:0000256" key="3">
    <source>
        <dbReference type="ARBA" id="ARBA00022475"/>
    </source>
</evidence>
<keyword evidence="5" id="KW-0029">Amino-acid transport</keyword>
<reference evidence="11" key="1">
    <citation type="submission" date="2012-03" db="EMBL/GenBank/DDBJ databases">
        <title>Complete sequence of chromosome of Deinococcus peraridilitoris DSM 19664.</title>
        <authorList>
            <person name="Lucas S."/>
            <person name="Copeland A."/>
            <person name="Lapidus A."/>
            <person name="Glavina del Rio T."/>
            <person name="Dalin E."/>
            <person name="Tice H."/>
            <person name="Bruce D."/>
            <person name="Goodwin L."/>
            <person name="Pitluck S."/>
            <person name="Peters L."/>
            <person name="Mikhailova N."/>
            <person name="Lu M."/>
            <person name="Kyrpides N."/>
            <person name="Mavromatis K."/>
            <person name="Ivanova N."/>
            <person name="Brettin T."/>
            <person name="Detter J.C."/>
            <person name="Han C."/>
            <person name="Larimer F."/>
            <person name="Land M."/>
            <person name="Hauser L."/>
            <person name="Markowitz V."/>
            <person name="Cheng J.-F."/>
            <person name="Hugenholtz P."/>
            <person name="Woyke T."/>
            <person name="Wu D."/>
            <person name="Pukall R."/>
            <person name="Steenblock K."/>
            <person name="Brambilla E."/>
            <person name="Klenk H.-P."/>
            <person name="Eisen J.A."/>
        </authorList>
    </citation>
    <scope>NUCLEOTIDE SEQUENCE [LARGE SCALE GENOMIC DNA]</scope>
    <source>
        <strain evidence="11">DSM 19664 / LMG 22246 / CIP 109416 / KR-200</strain>
    </source>
</reference>
<dbReference type="HOGENOM" id="CLU_039929_3_0_0"/>
<name>K9ZYN7_DEIPD</name>
<keyword evidence="4 9" id="KW-0812">Transmembrane</keyword>
<feature type="transmembrane region" description="Helical" evidence="9">
    <location>
        <begin position="91"/>
        <end position="110"/>
    </location>
</feature>
<evidence type="ECO:0000313" key="11">
    <source>
        <dbReference type="Proteomes" id="UP000010467"/>
    </source>
</evidence>
<keyword evidence="6 9" id="KW-1133">Transmembrane helix</keyword>
<feature type="transmembrane region" description="Helical" evidence="9">
    <location>
        <begin position="189"/>
        <end position="212"/>
    </location>
</feature>
<dbReference type="PANTHER" id="PTHR11795:SF452">
    <property type="entry name" value="ABC TRANSPORTER PERMEASE PROTEIN"/>
    <property type="match status" value="1"/>
</dbReference>
<dbReference type="CDD" id="cd06582">
    <property type="entry name" value="TM_PBP1_LivH_like"/>
    <property type="match status" value="1"/>
</dbReference>
<feature type="transmembrane region" description="Helical" evidence="9">
    <location>
        <begin position="224"/>
        <end position="249"/>
    </location>
</feature>
<organism evidence="10 11">
    <name type="scientific">Deinococcus peraridilitoris (strain DSM 19664 / LMG 22246 / CIP 109416 / KR-200)</name>
    <dbReference type="NCBI Taxonomy" id="937777"/>
    <lineage>
        <taxon>Bacteria</taxon>
        <taxon>Thermotogati</taxon>
        <taxon>Deinococcota</taxon>
        <taxon>Deinococci</taxon>
        <taxon>Deinococcales</taxon>
        <taxon>Deinococcaceae</taxon>
        <taxon>Deinococcus</taxon>
    </lineage>
</organism>
<evidence type="ECO:0000256" key="1">
    <source>
        <dbReference type="ARBA" id="ARBA00004651"/>
    </source>
</evidence>
<dbReference type="InterPro" id="IPR001851">
    <property type="entry name" value="ABC_transp_permease"/>
</dbReference>
<accession>K9ZYN7</accession>
<evidence type="ECO:0000256" key="6">
    <source>
        <dbReference type="ARBA" id="ARBA00022989"/>
    </source>
</evidence>
<protein>
    <submittedName>
        <fullName evidence="10">Branched-chain amino acid ABC-type transport system, permease component</fullName>
    </submittedName>
</protein>
<comment type="similarity">
    <text evidence="8">Belongs to the binding-protein-dependent transport system permease family. LivHM subfamily.</text>
</comment>
<dbReference type="Proteomes" id="UP000010467">
    <property type="component" value="Chromosome"/>
</dbReference>
<dbReference type="RefSeq" id="WP_015235071.1">
    <property type="nucleotide sequence ID" value="NC_019793.1"/>
</dbReference>
<dbReference type="EMBL" id="CP003382">
    <property type="protein sequence ID" value="AFZ66763.1"/>
    <property type="molecule type" value="Genomic_DNA"/>
</dbReference>
<feature type="transmembrane region" description="Helical" evidence="9">
    <location>
        <begin position="12"/>
        <end position="31"/>
    </location>
</feature>
<dbReference type="GO" id="GO:0022857">
    <property type="term" value="F:transmembrane transporter activity"/>
    <property type="evidence" value="ECO:0007669"/>
    <property type="project" value="InterPro"/>
</dbReference>
<dbReference type="KEGG" id="dpd:Deipe_1208"/>
<feature type="transmembrane region" description="Helical" evidence="9">
    <location>
        <begin position="141"/>
        <end position="158"/>
    </location>
</feature>
<evidence type="ECO:0000313" key="10">
    <source>
        <dbReference type="EMBL" id="AFZ66763.1"/>
    </source>
</evidence>
<evidence type="ECO:0000256" key="9">
    <source>
        <dbReference type="SAM" id="Phobius"/>
    </source>
</evidence>
<dbReference type="GO" id="GO:0005886">
    <property type="term" value="C:plasma membrane"/>
    <property type="evidence" value="ECO:0007669"/>
    <property type="project" value="UniProtKB-SubCell"/>
</dbReference>
<dbReference type="eggNOG" id="COG0559">
    <property type="taxonomic scope" value="Bacteria"/>
</dbReference>
<feature type="transmembrane region" description="Helical" evidence="9">
    <location>
        <begin position="61"/>
        <end position="79"/>
    </location>
</feature>
<keyword evidence="3" id="KW-1003">Cell membrane</keyword>
<evidence type="ECO:0000256" key="8">
    <source>
        <dbReference type="ARBA" id="ARBA00037998"/>
    </source>
</evidence>
<dbReference type="OrthoDB" id="9807115at2"/>
<keyword evidence="11" id="KW-1185">Reference proteome</keyword>
<dbReference type="GO" id="GO:0006865">
    <property type="term" value="P:amino acid transport"/>
    <property type="evidence" value="ECO:0007669"/>
    <property type="project" value="UniProtKB-KW"/>
</dbReference>
<feature type="transmembrane region" description="Helical" evidence="9">
    <location>
        <begin position="255"/>
        <end position="276"/>
    </location>
</feature>
<evidence type="ECO:0000256" key="5">
    <source>
        <dbReference type="ARBA" id="ARBA00022970"/>
    </source>
</evidence>
<comment type="subcellular location">
    <subcellularLocation>
        <location evidence="1">Cell membrane</location>
        <topology evidence="1">Multi-pass membrane protein</topology>
    </subcellularLocation>
</comment>